<dbReference type="PANTHER" id="PTHR34606">
    <property type="entry name" value="BON DOMAIN-CONTAINING PROTEIN"/>
    <property type="match status" value="1"/>
</dbReference>
<accession>A0ABU5VT85</accession>
<evidence type="ECO:0000313" key="4">
    <source>
        <dbReference type="Proteomes" id="UP001302274"/>
    </source>
</evidence>
<keyword evidence="4" id="KW-1185">Reference proteome</keyword>
<gene>
    <name evidence="3" type="ORF">SHI21_08600</name>
</gene>
<reference evidence="3 4" key="1">
    <citation type="submission" date="2023-11" db="EMBL/GenBank/DDBJ databases">
        <title>A Novel Polar Bacteriovorax (B. antarcticus) Isolated from the Biocrust in Antarctica.</title>
        <authorList>
            <person name="Mun W."/>
            <person name="Choi S.Y."/>
            <person name="Mitchell R.J."/>
        </authorList>
    </citation>
    <scope>NUCLEOTIDE SEQUENCE [LARGE SCALE GENOMIC DNA]</scope>
    <source>
        <strain evidence="3 4">PP10</strain>
    </source>
</reference>
<dbReference type="EMBL" id="JAYGJQ010000001">
    <property type="protein sequence ID" value="MEA9356259.1"/>
    <property type="molecule type" value="Genomic_DNA"/>
</dbReference>
<feature type="domain" description="BON" evidence="2">
    <location>
        <begin position="61"/>
        <end position="129"/>
    </location>
</feature>
<evidence type="ECO:0000313" key="3">
    <source>
        <dbReference type="EMBL" id="MEA9356259.1"/>
    </source>
</evidence>
<feature type="compositionally biased region" description="Polar residues" evidence="1">
    <location>
        <begin position="1"/>
        <end position="10"/>
    </location>
</feature>
<dbReference type="RefSeq" id="WP_323575945.1">
    <property type="nucleotide sequence ID" value="NZ_JAYGJQ010000001.1"/>
</dbReference>
<evidence type="ECO:0000256" key="1">
    <source>
        <dbReference type="SAM" id="MobiDB-lite"/>
    </source>
</evidence>
<protein>
    <submittedName>
        <fullName evidence="3">BON domain-containing protein</fullName>
    </submittedName>
</protein>
<dbReference type="Proteomes" id="UP001302274">
    <property type="component" value="Unassembled WGS sequence"/>
</dbReference>
<dbReference type="SMART" id="SM00749">
    <property type="entry name" value="BON"/>
    <property type="match status" value="1"/>
</dbReference>
<dbReference type="InterPro" id="IPR007055">
    <property type="entry name" value="BON_dom"/>
</dbReference>
<dbReference type="InterPro" id="IPR014004">
    <property type="entry name" value="Transpt-assoc_nodulatn_dom_bac"/>
</dbReference>
<organism evidence="3 4">
    <name type="scientific">Bacteriovorax antarcticus</name>
    <dbReference type="NCBI Taxonomy" id="3088717"/>
    <lineage>
        <taxon>Bacteria</taxon>
        <taxon>Pseudomonadati</taxon>
        <taxon>Bdellovibrionota</taxon>
        <taxon>Bacteriovoracia</taxon>
        <taxon>Bacteriovoracales</taxon>
        <taxon>Bacteriovoracaceae</taxon>
        <taxon>Bacteriovorax</taxon>
    </lineage>
</organism>
<dbReference type="InterPro" id="IPR051686">
    <property type="entry name" value="Lipoprotein_DolP"/>
</dbReference>
<name>A0ABU5VT85_9BACT</name>
<sequence length="138" mass="15806">MNRNHQSQNTLHHRTNYPDENIMSNSNYRSDGPGPVEIESVNNENFIQSFRGKGPKGYIRSDERIEEEVCKILARDRDIDASSIDVKVENGIVKLTGPVRSRQEKFAIEDAVENVSGINEVKNDIKVQKNYDAFSYEF</sequence>
<dbReference type="Gene3D" id="3.30.1340.30">
    <property type="match status" value="1"/>
</dbReference>
<dbReference type="Pfam" id="PF04972">
    <property type="entry name" value="BON"/>
    <property type="match status" value="1"/>
</dbReference>
<evidence type="ECO:0000259" key="2">
    <source>
        <dbReference type="PROSITE" id="PS50914"/>
    </source>
</evidence>
<dbReference type="PANTHER" id="PTHR34606:SF15">
    <property type="entry name" value="BON DOMAIN-CONTAINING PROTEIN"/>
    <property type="match status" value="1"/>
</dbReference>
<feature type="region of interest" description="Disordered" evidence="1">
    <location>
        <begin position="1"/>
        <end position="39"/>
    </location>
</feature>
<dbReference type="PROSITE" id="PS50914">
    <property type="entry name" value="BON"/>
    <property type="match status" value="1"/>
</dbReference>
<proteinExistence type="predicted"/>
<comment type="caution">
    <text evidence="3">The sequence shown here is derived from an EMBL/GenBank/DDBJ whole genome shotgun (WGS) entry which is preliminary data.</text>
</comment>